<dbReference type="InterPro" id="IPR019786">
    <property type="entry name" value="Zinc_finger_PHD-type_CS"/>
</dbReference>
<dbReference type="GO" id="GO:0008270">
    <property type="term" value="F:zinc ion binding"/>
    <property type="evidence" value="ECO:0007669"/>
    <property type="project" value="UniProtKB-KW"/>
</dbReference>
<evidence type="ECO:0000256" key="3">
    <source>
        <dbReference type="ARBA" id="ARBA00022833"/>
    </source>
</evidence>
<keyword evidence="3" id="KW-0862">Zinc</keyword>
<keyword evidence="5" id="KW-1185">Reference proteome</keyword>
<dbReference type="EMBL" id="JBJQND010000012">
    <property type="protein sequence ID" value="KAL3859481.1"/>
    <property type="molecule type" value="Genomic_DNA"/>
</dbReference>
<protein>
    <submittedName>
        <fullName evidence="4">Uncharacterized protein</fullName>
    </submittedName>
</protein>
<organism evidence="4 5">
    <name type="scientific">Sinanodonta woodiana</name>
    <name type="common">Chinese pond mussel</name>
    <name type="synonym">Anodonta woodiana</name>
    <dbReference type="NCBI Taxonomy" id="1069815"/>
    <lineage>
        <taxon>Eukaryota</taxon>
        <taxon>Metazoa</taxon>
        <taxon>Spiralia</taxon>
        <taxon>Lophotrochozoa</taxon>
        <taxon>Mollusca</taxon>
        <taxon>Bivalvia</taxon>
        <taxon>Autobranchia</taxon>
        <taxon>Heteroconchia</taxon>
        <taxon>Palaeoheterodonta</taxon>
        <taxon>Unionida</taxon>
        <taxon>Unionoidea</taxon>
        <taxon>Unionidae</taxon>
        <taxon>Unioninae</taxon>
        <taxon>Sinanodonta</taxon>
    </lineage>
</organism>
<proteinExistence type="predicted"/>
<sequence length="893" mass="101075">MAKKDCCGKCELECDHDTIQCSDCCKWYHRRCTDNLSQQELTSWSLESLQFQCKECTFKRDEDDAGAALPIMMMSNIVGEKQGRVSFPLPRRVAKLNKPPPLRKATVKADDNIAVVPFKEVDTIKLKDDSSRNKSLSSVTEISSVHDVAEEAVRKRCLSKGLKLEKLPPLKTVSNDENKDGVKKVTTYQQTSFSPASMANKLINAVRQEMLAESEANNVLKKDITKSVAHGNRCSPHPRYQSQMKTISFSNLSSVGENGELLSFELYGQEKEAQNRDEVIESFVTGPKQFAINQPQSFNSLIHVPDTTEDLNNILKRTVLHQGQRMKANNFTQLCSNVNNMHKGPSNSIERWETKLNSSSEITIPDKYSGLITIYSRNGNQYTEANSHSQLHISANNTTTKVIKAVHGSEIWDLKSISQPNSYVTHSQFSISANENWETDLIDVNNNGFYPKIECSTLDKSIPNICQKNAPRNPVAKMDWENEIYDSDTSPEDETLCHDVNKNVGCPETRSKCDTDQFICVSDQNTPKAKSVINTVLEKDLVGLEISSLSDSYRCAESSYDTASSWSVSTEADGGLSCSTDEPLNETEWELIEDLSDRMQNISIHSPQERSAITANHSSQFPTNSLANKIKFENVKTCMPDDKGHAWELMYKTSIAQDKHFNSYRGKEVFSVRKDNSKRALVHIREPISPSSSADYVQKVEGTMPGIPFSAKWRRKMFAKYMRTIDMEVILDGDGCILQYSIEELVGYANSPSSLTMPSEWSYLTKVFPEVCLSKRLDFDHEKFLEIYCKGNTMDRFRYCRENTWNSQPIQYNIQDRDRFCMDHRNKEWSVTQPIRSGFGVPRQNSYEEFTANIKKDMPPIKSGFGVPRQNSHEEFMATIILNQSSSAADSEL</sequence>
<keyword evidence="2" id="KW-0863">Zinc-finger</keyword>
<comment type="caution">
    <text evidence="4">The sequence shown here is derived from an EMBL/GenBank/DDBJ whole genome shotgun (WGS) entry which is preliminary data.</text>
</comment>
<name>A0ABD3VE99_SINWO</name>
<evidence type="ECO:0000313" key="4">
    <source>
        <dbReference type="EMBL" id="KAL3859481.1"/>
    </source>
</evidence>
<dbReference type="PROSITE" id="PS01359">
    <property type="entry name" value="ZF_PHD_1"/>
    <property type="match status" value="1"/>
</dbReference>
<keyword evidence="1" id="KW-0479">Metal-binding</keyword>
<accession>A0ABD3VE99</accession>
<gene>
    <name evidence="4" type="ORF">ACJMK2_009700</name>
</gene>
<dbReference type="AlphaFoldDB" id="A0ABD3VE99"/>
<dbReference type="Proteomes" id="UP001634394">
    <property type="component" value="Unassembled WGS sequence"/>
</dbReference>
<reference evidence="4 5" key="1">
    <citation type="submission" date="2024-11" db="EMBL/GenBank/DDBJ databases">
        <title>Chromosome-level genome assembly of the freshwater bivalve Anodonta woodiana.</title>
        <authorList>
            <person name="Chen X."/>
        </authorList>
    </citation>
    <scope>NUCLEOTIDE SEQUENCE [LARGE SCALE GENOMIC DNA]</scope>
    <source>
        <strain evidence="4">MN2024</strain>
        <tissue evidence="4">Gills</tissue>
    </source>
</reference>
<evidence type="ECO:0000256" key="1">
    <source>
        <dbReference type="ARBA" id="ARBA00022723"/>
    </source>
</evidence>
<evidence type="ECO:0000256" key="2">
    <source>
        <dbReference type="ARBA" id="ARBA00022771"/>
    </source>
</evidence>
<evidence type="ECO:0000313" key="5">
    <source>
        <dbReference type="Proteomes" id="UP001634394"/>
    </source>
</evidence>